<proteinExistence type="predicted"/>
<dbReference type="OrthoDB" id="497760at2759"/>
<sequence length="437" mass="47456">MRAFAARALAPRAIDRGHRARLKRASSRVEASAGRRGARSFADARAAVGCDASPRARPAASRARRERPSTRRRATASSEDPAARDGEDARPELEDTIAPLSDALYPRALDAVPTFFGRLNPLTAVLLFYTGAMLRESREAPIIGAQWLLLVVLPTFGALYALRRWWYENKTSPRHEGEHRPFAFNRACRSAWLDFHVGYMLLVPAGAYGGEGSSWWVMTAPILMALRWLGGRRGKIFKTARRACVVVFGVVGLATLLLSTSTTLTKALGALRGGGAVGFILGPFAMAMAYVFYVAPACLLPRAIARAWTNTLDDAPIAETSEEDKNKTPEQIAKEKRKKRVNLIVGFVAFGATLATGSDLPLLILFAFQLLKVDPEDFVNAIINKGSPERMEMEQAIADKFAGVFADTKTEASKTDADDASADDARDPTTTTTTPAA</sequence>
<dbReference type="Proteomes" id="UP000001568">
    <property type="component" value="Chromosome 15"/>
</dbReference>
<dbReference type="KEGG" id="olu:OSTLU_93811"/>
<feature type="compositionally biased region" description="Low complexity" evidence="1">
    <location>
        <begin position="428"/>
        <end position="437"/>
    </location>
</feature>
<accession>A4S8L1</accession>
<keyword evidence="2" id="KW-0812">Transmembrane</keyword>
<keyword evidence="2" id="KW-0472">Membrane</keyword>
<feature type="compositionally biased region" description="Basic and acidic residues" evidence="1">
    <location>
        <begin position="412"/>
        <end position="427"/>
    </location>
</feature>
<feature type="compositionally biased region" description="Basic residues" evidence="1">
    <location>
        <begin position="62"/>
        <end position="74"/>
    </location>
</feature>
<protein>
    <submittedName>
        <fullName evidence="3">Uncharacterized protein</fullName>
    </submittedName>
</protein>
<keyword evidence="2" id="KW-1133">Transmembrane helix</keyword>
<feature type="transmembrane region" description="Helical" evidence="2">
    <location>
        <begin position="214"/>
        <end position="231"/>
    </location>
</feature>
<feature type="compositionally biased region" description="Basic and acidic residues" evidence="1">
    <location>
        <begin position="81"/>
        <end position="92"/>
    </location>
</feature>
<gene>
    <name evidence="3" type="ORF">OSTLU_93811</name>
</gene>
<feature type="transmembrane region" description="Helical" evidence="2">
    <location>
        <begin position="140"/>
        <end position="162"/>
    </location>
</feature>
<feature type="transmembrane region" description="Helical" evidence="2">
    <location>
        <begin position="276"/>
        <end position="300"/>
    </location>
</feature>
<dbReference type="GeneID" id="5005751"/>
<evidence type="ECO:0000313" key="3">
    <source>
        <dbReference type="EMBL" id="ABP00079.1"/>
    </source>
</evidence>
<organism evidence="3 4">
    <name type="scientific">Ostreococcus lucimarinus (strain CCE9901)</name>
    <dbReference type="NCBI Taxonomy" id="436017"/>
    <lineage>
        <taxon>Eukaryota</taxon>
        <taxon>Viridiplantae</taxon>
        <taxon>Chlorophyta</taxon>
        <taxon>Mamiellophyceae</taxon>
        <taxon>Mamiellales</taxon>
        <taxon>Bathycoccaceae</taxon>
        <taxon>Ostreococcus</taxon>
    </lineage>
</organism>
<dbReference type="RefSeq" id="XP_001421785.1">
    <property type="nucleotide sequence ID" value="XM_001421748.1"/>
</dbReference>
<feature type="region of interest" description="Disordered" evidence="1">
    <location>
        <begin position="412"/>
        <end position="437"/>
    </location>
</feature>
<evidence type="ECO:0000256" key="1">
    <source>
        <dbReference type="SAM" id="MobiDB-lite"/>
    </source>
</evidence>
<feature type="region of interest" description="Disordered" evidence="1">
    <location>
        <begin position="19"/>
        <end position="92"/>
    </location>
</feature>
<dbReference type="AlphaFoldDB" id="A4S8L1"/>
<feature type="transmembrane region" description="Helical" evidence="2">
    <location>
        <begin position="243"/>
        <end position="264"/>
    </location>
</feature>
<keyword evidence="4" id="KW-1185">Reference proteome</keyword>
<dbReference type="Gramene" id="ABP00079">
    <property type="protein sequence ID" value="ABP00079"/>
    <property type="gene ID" value="OSTLU_93811"/>
</dbReference>
<dbReference type="HOGENOM" id="CLU_627606_0_0_1"/>
<feature type="compositionally biased region" description="Low complexity" evidence="1">
    <location>
        <begin position="28"/>
        <end position="61"/>
    </location>
</feature>
<reference evidence="3 4" key="1">
    <citation type="journal article" date="2007" name="Proc. Natl. Acad. Sci. U.S.A.">
        <title>The tiny eukaryote Ostreococcus provides genomic insights into the paradox of plankton speciation.</title>
        <authorList>
            <person name="Palenik B."/>
            <person name="Grimwood J."/>
            <person name="Aerts A."/>
            <person name="Rouze P."/>
            <person name="Salamov A."/>
            <person name="Putnam N."/>
            <person name="Dupont C."/>
            <person name="Jorgensen R."/>
            <person name="Derelle E."/>
            <person name="Rombauts S."/>
            <person name="Zhou K."/>
            <person name="Otillar R."/>
            <person name="Merchant S.S."/>
            <person name="Podell S."/>
            <person name="Gaasterland T."/>
            <person name="Napoli C."/>
            <person name="Gendler K."/>
            <person name="Manuell A."/>
            <person name="Tai V."/>
            <person name="Vallon O."/>
            <person name="Piganeau G."/>
            <person name="Jancek S."/>
            <person name="Heijde M."/>
            <person name="Jabbari K."/>
            <person name="Bowler C."/>
            <person name="Lohr M."/>
            <person name="Robbens S."/>
            <person name="Werner G."/>
            <person name="Dubchak I."/>
            <person name="Pazour G.J."/>
            <person name="Ren Q."/>
            <person name="Paulsen I."/>
            <person name="Delwiche C."/>
            <person name="Schmutz J."/>
            <person name="Rokhsar D."/>
            <person name="Van de Peer Y."/>
            <person name="Moreau H."/>
            <person name="Grigoriev I.V."/>
        </authorList>
    </citation>
    <scope>NUCLEOTIDE SEQUENCE [LARGE SCALE GENOMIC DNA]</scope>
    <source>
        <strain evidence="3 4">CCE9901</strain>
    </source>
</reference>
<evidence type="ECO:0000256" key="2">
    <source>
        <dbReference type="SAM" id="Phobius"/>
    </source>
</evidence>
<name>A4S8L1_OSTLU</name>
<feature type="transmembrane region" description="Helical" evidence="2">
    <location>
        <begin position="183"/>
        <end position="202"/>
    </location>
</feature>
<dbReference type="OMA" id="MAMAYVF"/>
<dbReference type="EMBL" id="CP000595">
    <property type="protein sequence ID" value="ABP00079.1"/>
    <property type="molecule type" value="Genomic_DNA"/>
</dbReference>
<feature type="transmembrane region" description="Helical" evidence="2">
    <location>
        <begin position="343"/>
        <end position="368"/>
    </location>
</feature>
<evidence type="ECO:0000313" key="4">
    <source>
        <dbReference type="Proteomes" id="UP000001568"/>
    </source>
</evidence>